<comment type="caution">
    <text evidence="3">The sequence shown here is derived from an EMBL/GenBank/DDBJ whole genome shotgun (WGS) entry which is preliminary data.</text>
</comment>
<dbReference type="PROSITE" id="PS51257">
    <property type="entry name" value="PROKAR_LIPOPROTEIN"/>
    <property type="match status" value="1"/>
</dbReference>
<evidence type="ECO:0000313" key="4">
    <source>
        <dbReference type="Proteomes" id="UP000621516"/>
    </source>
</evidence>
<feature type="signal peptide" evidence="1">
    <location>
        <begin position="1"/>
        <end position="18"/>
    </location>
</feature>
<dbReference type="PANTHER" id="PTHR41252:SF1">
    <property type="entry name" value="BLR2505 PROTEIN"/>
    <property type="match status" value="1"/>
</dbReference>
<keyword evidence="4" id="KW-1185">Reference proteome</keyword>
<dbReference type="SUPFAM" id="SSF54427">
    <property type="entry name" value="NTF2-like"/>
    <property type="match status" value="2"/>
</dbReference>
<dbReference type="Proteomes" id="UP000621516">
    <property type="component" value="Unassembled WGS sequence"/>
</dbReference>
<feature type="domain" description="SnoaL-like" evidence="2">
    <location>
        <begin position="169"/>
        <end position="275"/>
    </location>
</feature>
<dbReference type="InterPro" id="IPR032710">
    <property type="entry name" value="NTF2-like_dom_sf"/>
</dbReference>
<feature type="chain" id="PRO_5035180543" evidence="1">
    <location>
        <begin position="19"/>
        <end position="285"/>
    </location>
</feature>
<dbReference type="GO" id="GO:0030638">
    <property type="term" value="P:polyketide metabolic process"/>
    <property type="evidence" value="ECO:0007669"/>
    <property type="project" value="InterPro"/>
</dbReference>
<reference evidence="3 4" key="1">
    <citation type="journal article" date="2018" name="J. Microbiol.">
        <title>Aestuariibaculum marinum sp. nov., a marine bacterium isolated from seawater in South Korea.</title>
        <authorList>
            <person name="Choi J."/>
            <person name="Lee D."/>
            <person name="Jang J.H."/>
            <person name="Cha S."/>
            <person name="Seo T."/>
        </authorList>
    </citation>
    <scope>NUCLEOTIDE SEQUENCE [LARGE SCALE GENOMIC DNA]</scope>
    <source>
        <strain evidence="3 4">IP7</strain>
    </source>
</reference>
<dbReference type="PANTHER" id="PTHR41252">
    <property type="entry name" value="BLR2505 PROTEIN"/>
    <property type="match status" value="1"/>
</dbReference>
<dbReference type="AlphaFoldDB" id="A0A8J6PVX9"/>
<keyword evidence="1" id="KW-0732">Signal</keyword>
<gene>
    <name evidence="3" type="ORF">ICJ85_08425</name>
</gene>
<dbReference type="EMBL" id="JACVXD010000003">
    <property type="protein sequence ID" value="MBD0824047.1"/>
    <property type="molecule type" value="Genomic_DNA"/>
</dbReference>
<proteinExistence type="predicted"/>
<evidence type="ECO:0000313" key="3">
    <source>
        <dbReference type="EMBL" id="MBD0824047.1"/>
    </source>
</evidence>
<dbReference type="InterPro" id="IPR037401">
    <property type="entry name" value="SnoaL-like"/>
</dbReference>
<dbReference type="InterPro" id="IPR009959">
    <property type="entry name" value="Cyclase_SnoaL-like"/>
</dbReference>
<organism evidence="3 4">
    <name type="scientific">Aestuariibaculum marinum</name>
    <dbReference type="NCBI Taxonomy" id="2683592"/>
    <lineage>
        <taxon>Bacteria</taxon>
        <taxon>Pseudomonadati</taxon>
        <taxon>Bacteroidota</taxon>
        <taxon>Flavobacteriia</taxon>
        <taxon>Flavobacteriales</taxon>
        <taxon>Flavobacteriaceae</taxon>
    </lineage>
</organism>
<sequence length="285" mass="31822">MKTLITLFLLTASLSLVSCNDGKLEKNISMYEKTWNEIINNGDIHLINASNFIDDITLVTSPENIVGIDNFKAYYQNFITGFSDIKFTVIQVFGQDDNIVKHWNFKGNHTGDFFGIPATGKSVDINGVTLVKMKDGKIAQEEDFMDNMVFMQQLGLLPNQENIAIIDGIYEAFGKGDIPTVLGMMTSDIIWNESSSSSYSDGNPYSSPDAVLNGVFKRLGEDNDYFKLENIKLSALGNDQVLATLNYDGKLKKTGETYQTTVVHLWTLKEEKVTAFQQYIGLGKQ</sequence>
<dbReference type="RefSeq" id="WP_188223352.1">
    <property type="nucleotide sequence ID" value="NZ_JACVXD010000003.1"/>
</dbReference>
<name>A0A8J6PVX9_9FLAO</name>
<evidence type="ECO:0000256" key="1">
    <source>
        <dbReference type="SAM" id="SignalP"/>
    </source>
</evidence>
<dbReference type="Pfam" id="PF12680">
    <property type="entry name" value="SnoaL_2"/>
    <property type="match status" value="1"/>
</dbReference>
<dbReference type="Gene3D" id="3.10.450.50">
    <property type="match status" value="2"/>
</dbReference>
<accession>A0A8J6PVX9</accession>
<dbReference type="Pfam" id="PF07366">
    <property type="entry name" value="SnoaL"/>
    <property type="match status" value="1"/>
</dbReference>
<evidence type="ECO:0000259" key="2">
    <source>
        <dbReference type="Pfam" id="PF12680"/>
    </source>
</evidence>
<protein>
    <submittedName>
        <fullName evidence="3">Ester cyclase</fullName>
    </submittedName>
</protein>